<proteinExistence type="predicted"/>
<organism evidence="3">
    <name type="scientific">viral metagenome</name>
    <dbReference type="NCBI Taxonomy" id="1070528"/>
    <lineage>
        <taxon>unclassified sequences</taxon>
        <taxon>metagenomes</taxon>
        <taxon>organismal metagenomes</taxon>
    </lineage>
</organism>
<dbReference type="PROSITE" id="PS00690">
    <property type="entry name" value="DEAH_ATP_HELICASE"/>
    <property type="match status" value="1"/>
</dbReference>
<feature type="domain" description="Helicase ATP-binding" evidence="2">
    <location>
        <begin position="71"/>
        <end position="254"/>
    </location>
</feature>
<keyword evidence="1" id="KW-0378">Hydrolase</keyword>
<dbReference type="SMART" id="SM00487">
    <property type="entry name" value="DEXDc"/>
    <property type="match status" value="1"/>
</dbReference>
<reference evidence="3" key="1">
    <citation type="journal article" date="2020" name="Nature">
        <title>Giant virus diversity and host interactions through global metagenomics.</title>
        <authorList>
            <person name="Schulz F."/>
            <person name="Roux S."/>
            <person name="Paez-Espino D."/>
            <person name="Jungbluth S."/>
            <person name="Walsh D.A."/>
            <person name="Denef V.J."/>
            <person name="McMahon K.D."/>
            <person name="Konstantinidis K.T."/>
            <person name="Eloe-Fadrosh E.A."/>
            <person name="Kyrpides N.C."/>
            <person name="Woyke T."/>
        </authorList>
    </citation>
    <scope>NUCLEOTIDE SEQUENCE</scope>
    <source>
        <strain evidence="3">GVMAG-S-1016713-169</strain>
    </source>
</reference>
<dbReference type="InterPro" id="IPR002464">
    <property type="entry name" value="DNA/RNA_helicase_DEAH_CS"/>
</dbReference>
<dbReference type="InterPro" id="IPR027417">
    <property type="entry name" value="P-loop_NTPase"/>
</dbReference>
<dbReference type="EMBL" id="MN740573">
    <property type="protein sequence ID" value="QHU34501.1"/>
    <property type="molecule type" value="Genomic_DNA"/>
</dbReference>
<dbReference type="GO" id="GO:0016787">
    <property type="term" value="F:hydrolase activity"/>
    <property type="evidence" value="ECO:0007669"/>
    <property type="project" value="UniProtKB-KW"/>
</dbReference>
<protein>
    <recommendedName>
        <fullName evidence="2">Helicase ATP-binding domain-containing protein</fullName>
    </recommendedName>
</protein>
<dbReference type="PROSITE" id="PS51192">
    <property type="entry name" value="HELICASE_ATP_BIND_1"/>
    <property type="match status" value="1"/>
</dbReference>
<evidence type="ECO:0000256" key="1">
    <source>
        <dbReference type="ARBA" id="ARBA00022801"/>
    </source>
</evidence>
<evidence type="ECO:0000313" key="3">
    <source>
        <dbReference type="EMBL" id="QHU34501.1"/>
    </source>
</evidence>
<dbReference type="InterPro" id="IPR000330">
    <property type="entry name" value="SNF2_N"/>
</dbReference>
<evidence type="ECO:0000259" key="2">
    <source>
        <dbReference type="PROSITE" id="PS51192"/>
    </source>
</evidence>
<sequence length="1119" mass="128416">MTEDGITRFLPKYPNISAKNDSNLLNPYNGDFYNTIYNKKEFRELKLEKTEAVPTQPGNLMKHQEIIARYMSSHTPYDGLLLFHEMGTGKTCSAVGAIEQVRKDGKFKGAIYVASKVLSDKFLHEILYTCTDGRYIPEDLGKTEETKERRLRKAVSDYYKLGKDYTYQTFAKKLSNMSTEVIRNIYSNHIIVIDEVHNITDMSGKKKDTNPEVYKNIHKLLHNTHGCKVLLLSGTPMRNTVNEISSVMNLILPKDEQLPVTEFLNEFFKDGILTKSGTERLQVAFKGRVSYLRAITSDVRRVFKGKSLEGNKEYFKVVESRMSKFQSEVYKDVEEKEKNDGVHLALRQVSLMVFPDKSYGSEGFKKYVKVNTSLRTFGGKTKMSLLQSFKTILKQPETMEKKIELLSKFSTKYADSIRIINESISQNKLVFIYNEFVTGSGIIIFSLILEAFGFIRVTRSKPQARDNTPTFAVLTGNTSNITGLISTFNNENNIDGSYINVIIGSQTISEGVSFKNIQVEIIQTPWFNYARTDQAIARGYRVGSHRALQKKYPNKDLTLDIYQQVAIPEGNIQWSEIDMYMLSQQKDIRIKKIELLLRESAFDCQLTYDRNHIIAKDGSRECDYGNCEYKCKGITTKNNEVLDYSTYNLYYINKEVARIIIDITKLFQINFILSLEEIRLELERDESNDFELITSLESIINNSVQITNKYGFTSYLQESGNSYFLVDSLSTIGKSTLSYYTKYPCVKEQTSYEEIVRELYINEWLPKVLRSMCEDKGKNMKQYINRLPLEIQEILLESSIIGIIKSKTLSPSQRIMNERIVEYFESNIKEINKDIIMSSLLELNGGPMKCLDISTKKLSWKECTPEQTTMYKQAKVDIRLEMEEGGEYYGLIDDKSKNFCIRDLRGGVDKKGHQLTSGQICSSYNHWDLNYIIAFHTDLSVPPSVEIINILKSGDCGYMDGSGNVKLPKTTTVSWSGLMKGVIKKENKVRPSGTEISQELLDVNNKEFLGNFLVTSAIRSRDNIQGKPSYDDRNFGFGKSIFMHILSVPSKSSKTKQWNDVIKRIKELEIDVMRRLIFFGSMKKADKCLFLCAWFKKQKRMISDPFCGRTNKPKPGKNK</sequence>
<dbReference type="Gene3D" id="3.40.50.300">
    <property type="entry name" value="P-loop containing nucleotide triphosphate hydrolases"/>
    <property type="match status" value="2"/>
</dbReference>
<name>A0A6C0LXM5_9ZZZZ</name>
<dbReference type="InterPro" id="IPR014001">
    <property type="entry name" value="Helicase_ATP-bd"/>
</dbReference>
<dbReference type="AlphaFoldDB" id="A0A6C0LXM5"/>
<dbReference type="GO" id="GO:0005524">
    <property type="term" value="F:ATP binding"/>
    <property type="evidence" value="ECO:0007669"/>
    <property type="project" value="InterPro"/>
</dbReference>
<dbReference type="SUPFAM" id="SSF52540">
    <property type="entry name" value="P-loop containing nucleoside triphosphate hydrolases"/>
    <property type="match status" value="2"/>
</dbReference>
<dbReference type="Pfam" id="PF00176">
    <property type="entry name" value="SNF2-rel_dom"/>
    <property type="match status" value="1"/>
</dbReference>
<accession>A0A6C0LXM5</accession>
<dbReference type="PANTHER" id="PTHR10799">
    <property type="entry name" value="SNF2/RAD54 HELICASE FAMILY"/>
    <property type="match status" value="1"/>
</dbReference>